<feature type="non-terminal residue" evidence="1">
    <location>
        <position position="66"/>
    </location>
</feature>
<sequence length="66" mass="7480">MGQVEQLRRVVKKRGWKAAFLDVDDTMISSNYLWEEGLKAFARGIAGVARVEEEEGLGRVAEENNR</sequence>
<evidence type="ECO:0000313" key="2">
    <source>
        <dbReference type="Proteomes" id="UP000034637"/>
    </source>
</evidence>
<dbReference type="AlphaFoldDB" id="A0A0G1UZ31"/>
<protein>
    <submittedName>
        <fullName evidence="1">Uncharacterized protein</fullName>
    </submittedName>
</protein>
<dbReference type="EMBL" id="LCPP01000032">
    <property type="protein sequence ID" value="KKU99407.1"/>
    <property type="molecule type" value="Genomic_DNA"/>
</dbReference>
<organism evidence="1 2">
    <name type="scientific">Candidatus Amesbacteria bacterium GW2011_GWA1_48_9</name>
    <dbReference type="NCBI Taxonomy" id="1618355"/>
    <lineage>
        <taxon>Bacteria</taxon>
        <taxon>Candidatus Amesiibacteriota</taxon>
    </lineage>
</organism>
<evidence type="ECO:0000313" key="1">
    <source>
        <dbReference type="EMBL" id="KKU99407.1"/>
    </source>
</evidence>
<accession>A0A0G1UZ31</accession>
<dbReference type="Proteomes" id="UP000034637">
    <property type="component" value="Unassembled WGS sequence"/>
</dbReference>
<reference evidence="1 2" key="1">
    <citation type="journal article" date="2015" name="Nature">
        <title>rRNA introns, odd ribosomes, and small enigmatic genomes across a large radiation of phyla.</title>
        <authorList>
            <person name="Brown C.T."/>
            <person name="Hug L.A."/>
            <person name="Thomas B.C."/>
            <person name="Sharon I."/>
            <person name="Castelle C.J."/>
            <person name="Singh A."/>
            <person name="Wilkins M.J."/>
            <person name="Williams K.H."/>
            <person name="Banfield J.F."/>
        </authorList>
    </citation>
    <scope>NUCLEOTIDE SEQUENCE [LARGE SCALE GENOMIC DNA]</scope>
</reference>
<proteinExistence type="predicted"/>
<comment type="caution">
    <text evidence="1">The sequence shown here is derived from an EMBL/GenBank/DDBJ whole genome shotgun (WGS) entry which is preliminary data.</text>
</comment>
<gene>
    <name evidence="1" type="ORF">UY33_C0032G0001</name>
</gene>
<name>A0A0G1UZ31_9BACT</name>